<evidence type="ECO:0000313" key="2">
    <source>
        <dbReference type="EMBL" id="EFP10008.1"/>
    </source>
</evidence>
<keyword evidence="3" id="KW-1185">Reference proteome</keyword>
<gene>
    <name evidence="2" type="ORF">CRE_20868</name>
</gene>
<dbReference type="RefSeq" id="XP_003100003.2">
    <property type="nucleotide sequence ID" value="XM_003099955.2"/>
</dbReference>
<dbReference type="GeneID" id="9826333"/>
<feature type="region of interest" description="Disordered" evidence="1">
    <location>
        <begin position="103"/>
        <end position="122"/>
    </location>
</feature>
<feature type="region of interest" description="Disordered" evidence="1">
    <location>
        <begin position="27"/>
        <end position="70"/>
    </location>
</feature>
<feature type="region of interest" description="Disordered" evidence="1">
    <location>
        <begin position="1"/>
        <end position="20"/>
    </location>
</feature>
<dbReference type="AlphaFoldDB" id="E3MV06"/>
<dbReference type="Proteomes" id="UP000008281">
    <property type="component" value="Unassembled WGS sequence"/>
</dbReference>
<evidence type="ECO:0000313" key="3">
    <source>
        <dbReference type="Proteomes" id="UP000008281"/>
    </source>
</evidence>
<organism evidence="3">
    <name type="scientific">Caenorhabditis remanei</name>
    <name type="common">Caenorhabditis vulgaris</name>
    <dbReference type="NCBI Taxonomy" id="31234"/>
    <lineage>
        <taxon>Eukaryota</taxon>
        <taxon>Metazoa</taxon>
        <taxon>Ecdysozoa</taxon>
        <taxon>Nematoda</taxon>
        <taxon>Chromadorea</taxon>
        <taxon>Rhabditida</taxon>
        <taxon>Rhabditina</taxon>
        <taxon>Rhabditomorpha</taxon>
        <taxon>Rhabditoidea</taxon>
        <taxon>Rhabditidae</taxon>
        <taxon>Peloderinae</taxon>
        <taxon>Caenorhabditis</taxon>
    </lineage>
</organism>
<proteinExistence type="predicted"/>
<dbReference type="EMBL" id="DS268481">
    <property type="protein sequence ID" value="EFP10008.1"/>
    <property type="molecule type" value="Genomic_DNA"/>
</dbReference>
<reference evidence="2" key="1">
    <citation type="submission" date="2007-07" db="EMBL/GenBank/DDBJ databases">
        <title>PCAP assembly of the Caenorhabditis remanei genome.</title>
        <authorList>
            <consortium name="The Caenorhabditis remanei Sequencing Consortium"/>
            <person name="Wilson R.K."/>
        </authorList>
    </citation>
    <scope>NUCLEOTIDE SEQUENCE [LARGE SCALE GENOMIC DNA]</scope>
    <source>
        <strain evidence="2">PB4641</strain>
    </source>
</reference>
<sequence>MDARPTATSQPTQKKPNGYDFLRELLEENQEDQKSNATLHRTPRAENVVRPNPTGPAAQQDPSSQPNRAEALSLNRIFSRSDAGPGAHPINDRSPIAAAPINHSAPLNLANRRNRTRPFNLTEAQKEDTAAMKKLRKMNKVDPHLHQSGRGARSRSRNEPYYPEADKLFLPVGKNGFEQYNYLQWNKRHVLQWAKMFITDKKHLAFIEESRVNGKKIEYFLNSKETEGLDQDLRQTLMEHLNKVRNTYQKSCS</sequence>
<protein>
    <submittedName>
        <fullName evidence="2">Uncharacterized protein</fullName>
    </submittedName>
</protein>
<dbReference type="KEGG" id="crq:GCK72_025928"/>
<evidence type="ECO:0000256" key="1">
    <source>
        <dbReference type="SAM" id="MobiDB-lite"/>
    </source>
</evidence>
<feature type="compositionally biased region" description="Polar residues" evidence="1">
    <location>
        <begin position="1"/>
        <end position="15"/>
    </location>
</feature>
<dbReference type="HOGENOM" id="CLU_1099372_0_0_1"/>
<name>E3MV06_CAERE</name>
<dbReference type="InParanoid" id="E3MV06"/>
<accession>E3MV06</accession>
<dbReference type="CTD" id="9826333"/>